<evidence type="ECO:0000313" key="14">
    <source>
        <dbReference type="WBParaSite" id="HCON_00090330-00001"/>
    </source>
</evidence>
<keyword evidence="5" id="KW-0677">Repeat</keyword>
<dbReference type="SMART" id="SM00184">
    <property type="entry name" value="RING"/>
    <property type="match status" value="2"/>
</dbReference>
<name>A0A7I4YGH2_HAECO</name>
<feature type="domain" description="RING-type" evidence="12">
    <location>
        <begin position="175"/>
        <end position="418"/>
    </location>
</feature>
<dbReference type="InterPro" id="IPR017907">
    <property type="entry name" value="Znf_RING_CS"/>
</dbReference>
<dbReference type="EC" id="2.3.2.31" evidence="2"/>
<dbReference type="Pfam" id="PF05773">
    <property type="entry name" value="RWD"/>
    <property type="match status" value="1"/>
</dbReference>
<evidence type="ECO:0000259" key="12">
    <source>
        <dbReference type="PROSITE" id="PS51873"/>
    </source>
</evidence>
<keyword evidence="6 9" id="KW-0863">Zinc-finger</keyword>
<dbReference type="InterPro" id="IPR002867">
    <property type="entry name" value="IBR_dom"/>
</dbReference>
<dbReference type="OMA" id="EGCENEA"/>
<organism evidence="13 14">
    <name type="scientific">Haemonchus contortus</name>
    <name type="common">Barber pole worm</name>
    <dbReference type="NCBI Taxonomy" id="6289"/>
    <lineage>
        <taxon>Eukaryota</taxon>
        <taxon>Metazoa</taxon>
        <taxon>Ecdysozoa</taxon>
        <taxon>Nematoda</taxon>
        <taxon>Chromadorea</taxon>
        <taxon>Rhabditida</taxon>
        <taxon>Rhabditina</taxon>
        <taxon>Rhabditomorpha</taxon>
        <taxon>Strongyloidea</taxon>
        <taxon>Trichostrongylidae</taxon>
        <taxon>Haemonchus</taxon>
    </lineage>
</organism>
<dbReference type="OrthoDB" id="1431934at2759"/>
<dbReference type="PROSITE" id="PS50089">
    <property type="entry name" value="ZF_RING_2"/>
    <property type="match status" value="1"/>
</dbReference>
<dbReference type="Gene3D" id="3.30.40.10">
    <property type="entry name" value="Zinc/RING finger domain, C3HC4 (zinc finger)"/>
    <property type="match status" value="1"/>
</dbReference>
<dbReference type="GO" id="GO:0008270">
    <property type="term" value="F:zinc ion binding"/>
    <property type="evidence" value="ECO:0007669"/>
    <property type="project" value="UniProtKB-KW"/>
</dbReference>
<keyword evidence="8" id="KW-0862">Zinc</keyword>
<feature type="domain" description="RWD" evidence="11">
    <location>
        <begin position="11"/>
        <end position="133"/>
    </location>
</feature>
<dbReference type="SMART" id="SM00647">
    <property type="entry name" value="IBR"/>
    <property type="match status" value="2"/>
</dbReference>
<dbReference type="SUPFAM" id="SSF57850">
    <property type="entry name" value="RING/U-box"/>
    <property type="match status" value="3"/>
</dbReference>
<dbReference type="InterPro" id="IPR031127">
    <property type="entry name" value="E3_UB_ligase_RBR"/>
</dbReference>
<dbReference type="Proteomes" id="UP000025227">
    <property type="component" value="Unplaced"/>
</dbReference>
<evidence type="ECO:0000256" key="5">
    <source>
        <dbReference type="ARBA" id="ARBA00022737"/>
    </source>
</evidence>
<keyword evidence="3" id="KW-0808">Transferase</keyword>
<reference evidence="14" key="1">
    <citation type="submission" date="2020-12" db="UniProtKB">
        <authorList>
            <consortium name="WormBaseParasite"/>
        </authorList>
    </citation>
    <scope>IDENTIFICATION</scope>
    <source>
        <strain evidence="14">MHco3</strain>
    </source>
</reference>
<keyword evidence="7" id="KW-0833">Ubl conjugation pathway</keyword>
<dbReference type="FunFam" id="3.30.40.10:FF:000137">
    <property type="entry name" value="RanBP-type and C3HC4-type zinc finger-containing protein 1"/>
    <property type="match status" value="1"/>
</dbReference>
<evidence type="ECO:0000256" key="6">
    <source>
        <dbReference type="ARBA" id="ARBA00022771"/>
    </source>
</evidence>
<evidence type="ECO:0000256" key="4">
    <source>
        <dbReference type="ARBA" id="ARBA00022723"/>
    </source>
</evidence>
<dbReference type="PROSITE" id="PS00518">
    <property type="entry name" value="ZF_RING_1"/>
    <property type="match status" value="1"/>
</dbReference>
<dbReference type="InterPro" id="IPR044066">
    <property type="entry name" value="TRIAD_supradom"/>
</dbReference>
<dbReference type="GO" id="GO:0016567">
    <property type="term" value="P:protein ubiquitination"/>
    <property type="evidence" value="ECO:0007669"/>
    <property type="project" value="InterPro"/>
</dbReference>
<dbReference type="WBParaSite" id="HCON_00090330-00001">
    <property type="protein sequence ID" value="HCON_00090330-00001"/>
    <property type="gene ID" value="HCON_00090330"/>
</dbReference>
<protein>
    <recommendedName>
        <fullName evidence="2">RBR-type E3 ubiquitin transferase</fullName>
        <ecNumber evidence="2">2.3.2.31</ecNumber>
    </recommendedName>
</protein>
<evidence type="ECO:0000256" key="8">
    <source>
        <dbReference type="ARBA" id="ARBA00022833"/>
    </source>
</evidence>
<dbReference type="PROSITE" id="PS50908">
    <property type="entry name" value="RWD"/>
    <property type="match status" value="1"/>
</dbReference>
<dbReference type="PROSITE" id="PS51873">
    <property type="entry name" value="TRIAD"/>
    <property type="match status" value="1"/>
</dbReference>
<comment type="catalytic activity">
    <reaction evidence="1">
        <text>[E2 ubiquitin-conjugating enzyme]-S-ubiquitinyl-L-cysteine + [acceptor protein]-L-lysine = [E2 ubiquitin-conjugating enzyme]-L-cysteine + [acceptor protein]-N(6)-ubiquitinyl-L-lysine.</text>
        <dbReference type="EC" id="2.3.2.31"/>
    </reaction>
</comment>
<dbReference type="InterPro" id="IPR001841">
    <property type="entry name" value="Znf_RING"/>
</dbReference>
<evidence type="ECO:0000256" key="9">
    <source>
        <dbReference type="PROSITE-ProRule" id="PRU00175"/>
    </source>
</evidence>
<proteinExistence type="predicted"/>
<dbReference type="InterPro" id="IPR016135">
    <property type="entry name" value="UBQ-conjugating_enzyme/RWD"/>
</dbReference>
<dbReference type="AlphaFoldDB" id="A0A7I4YGH2"/>
<evidence type="ECO:0000256" key="3">
    <source>
        <dbReference type="ARBA" id="ARBA00022679"/>
    </source>
</evidence>
<dbReference type="PANTHER" id="PTHR11685">
    <property type="entry name" value="RBR FAMILY RING FINGER AND IBR DOMAIN-CONTAINING"/>
    <property type="match status" value="1"/>
</dbReference>
<dbReference type="Gene3D" id="3.10.110.10">
    <property type="entry name" value="Ubiquitin Conjugating Enzyme"/>
    <property type="match status" value="1"/>
</dbReference>
<dbReference type="CDD" id="cd23820">
    <property type="entry name" value="RWD_RNF14"/>
    <property type="match status" value="1"/>
</dbReference>
<dbReference type="GO" id="GO:0061630">
    <property type="term" value="F:ubiquitin protein ligase activity"/>
    <property type="evidence" value="ECO:0007669"/>
    <property type="project" value="UniProtKB-EC"/>
</dbReference>
<dbReference type="Pfam" id="PF22191">
    <property type="entry name" value="IBR_1"/>
    <property type="match status" value="1"/>
</dbReference>
<dbReference type="InterPro" id="IPR006575">
    <property type="entry name" value="RWD_dom"/>
</dbReference>
<sequence>MKGQFRQDLLDEVAALVSSIGEEYVTIEEGDNELQGTISVALDPSPEPILVSAEDGKEYRQFETIHLPPINFLFRLPVGYPSKMPEVDVESTWMSISMKENLLCRLDDVLRVNTGSPVLFLCYDAIQKFVAEMGTFEIRLDSNNFSQKHKLSGMEMLKLVREESEKAEMNAFLAQCHNCEVCFENKAGQYCVRFFPCGHSFCKDCVRAFFKEKLISQKVSPLTCLSDNCESSASQKIIIELLGQKEFDRYEGILLKKALERMDDVVTCPRISCQKPSAISETTEYLATCLVCGYNFCTACYRGYHGVHRCFGTWGLREVSFEEYLLATQEDRMKMAEFYGGIENLEAEMEKAFKKVDARTYAWMQGHSKRCPQCNIPIQRQSGCNMMVCSMCDTHFCWNCDAILEGHYYGHFTDSPDCRGAGPQIPLGD</sequence>
<evidence type="ECO:0000259" key="11">
    <source>
        <dbReference type="PROSITE" id="PS50908"/>
    </source>
</evidence>
<dbReference type="Gene3D" id="2.20.25.20">
    <property type="match status" value="1"/>
</dbReference>
<dbReference type="InterPro" id="IPR013083">
    <property type="entry name" value="Znf_RING/FYVE/PHD"/>
</dbReference>
<dbReference type="SUPFAM" id="SSF54495">
    <property type="entry name" value="UBC-like"/>
    <property type="match status" value="1"/>
</dbReference>
<dbReference type="CDD" id="cd20341">
    <property type="entry name" value="BRcat_RBR_RNF14"/>
    <property type="match status" value="1"/>
</dbReference>
<evidence type="ECO:0000256" key="2">
    <source>
        <dbReference type="ARBA" id="ARBA00012251"/>
    </source>
</evidence>
<evidence type="ECO:0000256" key="1">
    <source>
        <dbReference type="ARBA" id="ARBA00001798"/>
    </source>
</evidence>
<feature type="domain" description="RING-type" evidence="10">
    <location>
        <begin position="179"/>
        <end position="228"/>
    </location>
</feature>
<evidence type="ECO:0000256" key="7">
    <source>
        <dbReference type="ARBA" id="ARBA00022786"/>
    </source>
</evidence>
<dbReference type="Gene3D" id="1.20.120.1750">
    <property type="match status" value="1"/>
</dbReference>
<keyword evidence="13" id="KW-1185">Reference proteome</keyword>
<evidence type="ECO:0000259" key="10">
    <source>
        <dbReference type="PROSITE" id="PS50089"/>
    </source>
</evidence>
<keyword evidence="4" id="KW-0479">Metal-binding</keyword>
<dbReference type="Pfam" id="PF01485">
    <property type="entry name" value="IBR"/>
    <property type="match status" value="1"/>
</dbReference>
<evidence type="ECO:0000313" key="13">
    <source>
        <dbReference type="Proteomes" id="UP000025227"/>
    </source>
</evidence>
<accession>A0A7I4YGH2</accession>